<keyword evidence="2" id="KW-1185">Reference proteome</keyword>
<dbReference type="EMBL" id="JAUEPT010000020">
    <property type="protein sequence ID" value="KAK0444164.1"/>
    <property type="molecule type" value="Genomic_DNA"/>
</dbReference>
<reference evidence="1" key="1">
    <citation type="submission" date="2023-06" db="EMBL/GenBank/DDBJ databases">
        <authorList>
            <consortium name="Lawrence Berkeley National Laboratory"/>
            <person name="Ahrendt S."/>
            <person name="Sahu N."/>
            <person name="Indic B."/>
            <person name="Wong-Bajracharya J."/>
            <person name="Merenyi Z."/>
            <person name="Ke H.-M."/>
            <person name="Monk M."/>
            <person name="Kocsube S."/>
            <person name="Drula E."/>
            <person name="Lipzen A."/>
            <person name="Balint B."/>
            <person name="Henrissat B."/>
            <person name="Andreopoulos B."/>
            <person name="Martin F.M."/>
            <person name="Harder C.B."/>
            <person name="Rigling D."/>
            <person name="Ford K.L."/>
            <person name="Foster G.D."/>
            <person name="Pangilinan J."/>
            <person name="Papanicolaou A."/>
            <person name="Barry K."/>
            <person name="LaButti K."/>
            <person name="Viragh M."/>
            <person name="Koriabine M."/>
            <person name="Yan M."/>
            <person name="Riley R."/>
            <person name="Champramary S."/>
            <person name="Plett K.L."/>
            <person name="Tsai I.J."/>
            <person name="Slot J."/>
            <person name="Sipos G."/>
            <person name="Plett J."/>
            <person name="Nagy L.G."/>
            <person name="Grigoriev I.V."/>
        </authorList>
    </citation>
    <scope>NUCLEOTIDE SEQUENCE</scope>
    <source>
        <strain evidence="1">FPL87.14</strain>
    </source>
</reference>
<name>A0AA39JKI5_9AGAR</name>
<evidence type="ECO:0000313" key="2">
    <source>
        <dbReference type="Proteomes" id="UP001175226"/>
    </source>
</evidence>
<sequence length="319" mass="35513">MGGLRSDFSLRADGGNKVPENPSYKIVGVLARMTKGCLSPAGIKEACLSDVYDRSAPGHAIWRIQGHRRRILERVFAIIHKFSGERTPCAAAFTHMADDSKMLCPVNVTSDMTFKRQLMTGRITRSIDASRRLVTMSDSGYMLPTPKLGWICSREACAYERRMVTTAKTYQIRTRKRFRRHLITARAHPTVFPTADIPIMLLSYGHQRCDDEQPGSKLEQMWRYRLYGERQGLSALGPAIEGSSSSIGSLVLRASPSTTTFFSCDTLYPTSPISLMSLCPRIRCDLTSFGRRSVEADHGPGELEGGMMGCSHFECDQGK</sequence>
<organism evidence="1 2">
    <name type="scientific">Armillaria borealis</name>
    <dbReference type="NCBI Taxonomy" id="47425"/>
    <lineage>
        <taxon>Eukaryota</taxon>
        <taxon>Fungi</taxon>
        <taxon>Dikarya</taxon>
        <taxon>Basidiomycota</taxon>
        <taxon>Agaricomycotina</taxon>
        <taxon>Agaricomycetes</taxon>
        <taxon>Agaricomycetidae</taxon>
        <taxon>Agaricales</taxon>
        <taxon>Marasmiineae</taxon>
        <taxon>Physalacriaceae</taxon>
        <taxon>Armillaria</taxon>
    </lineage>
</organism>
<comment type="caution">
    <text evidence="1">The sequence shown here is derived from an EMBL/GenBank/DDBJ whole genome shotgun (WGS) entry which is preliminary data.</text>
</comment>
<gene>
    <name evidence="1" type="ORF">EV421DRAFT_1945484</name>
</gene>
<evidence type="ECO:0000313" key="1">
    <source>
        <dbReference type="EMBL" id="KAK0444164.1"/>
    </source>
</evidence>
<dbReference type="AlphaFoldDB" id="A0AA39JKI5"/>
<proteinExistence type="predicted"/>
<accession>A0AA39JKI5</accession>
<protein>
    <submittedName>
        <fullName evidence="1">Uncharacterized protein</fullName>
    </submittedName>
</protein>
<dbReference type="Proteomes" id="UP001175226">
    <property type="component" value="Unassembled WGS sequence"/>
</dbReference>